<sequence length="573" mass="64817">MFGLDFVLVVMTTISVFTWILSVPPGSPKNDFDIQVNWRRLETAGLERDPQLPFLKLYSLEGVAKDHYSSLFQNLSSYKSKLNPRTGVISTRQSRDLISQHLLLEEFRLSTIRMQARGSRKSCCGAQIVGGKLFLNNCRGRYKLITLYSMNMYSCKRLQGFDVIGPSIIENKTCFQQLVSIPECDEGFRKGFQFHNCALEVAETKTNQSSILVLCLFLFSIVASVSSALFLKKLKMLKASKQIIPTLKGEFSYNFLTTKGELIHYAGGTLRSSGFTLESRLSYKFSTAPWELKQYNRQFCLQNSCSSIIECQEDILPFSPSNVAVRTALGMENSELSYATCKNMKAYCMLSNGCFLMGFTIYYSQEEVFQVFSIGSTKTIRNEQPEPTNYKSSSNEVDLFTGLDDMYYLENGRGESWLCSKDLYSHFPLPESLGDFRMLEKVGHKFISEFVHCATDSFKEVQCTYPESFIRNIDKFCLKNNEKEIGYVARREGDTILWEPTVQYLLTLSCSVDLELVVSSEGCSKVEIMKSKKAMAKDEVALLVDLVNIKAAFSLGDICFATLSLDTKFTCPA</sequence>
<comment type="caution">
    <text evidence="2">The sequence shown here is derived from an EMBL/GenBank/DDBJ whole genome shotgun (WGS) entry which is preliminary data.</text>
</comment>
<evidence type="ECO:0000313" key="3">
    <source>
        <dbReference type="Proteomes" id="UP001153954"/>
    </source>
</evidence>
<evidence type="ECO:0000256" key="1">
    <source>
        <dbReference type="SAM" id="Phobius"/>
    </source>
</evidence>
<dbReference type="EMBL" id="CAKOGL010000023">
    <property type="protein sequence ID" value="CAH2100853.1"/>
    <property type="molecule type" value="Genomic_DNA"/>
</dbReference>
<dbReference type="Proteomes" id="UP001153954">
    <property type="component" value="Unassembled WGS sequence"/>
</dbReference>
<protein>
    <submittedName>
        <fullName evidence="2">Uncharacterized protein</fullName>
    </submittedName>
</protein>
<name>A0AAU9UNT8_EUPED</name>
<keyword evidence="1" id="KW-0472">Membrane</keyword>
<dbReference type="AlphaFoldDB" id="A0AAU9UNT8"/>
<gene>
    <name evidence="2" type="ORF">EEDITHA_LOCUS15667</name>
</gene>
<evidence type="ECO:0000313" key="2">
    <source>
        <dbReference type="EMBL" id="CAH2100853.1"/>
    </source>
</evidence>
<keyword evidence="1" id="KW-0812">Transmembrane</keyword>
<reference evidence="2" key="1">
    <citation type="submission" date="2022-03" db="EMBL/GenBank/DDBJ databases">
        <authorList>
            <person name="Tunstrom K."/>
        </authorList>
    </citation>
    <scope>NUCLEOTIDE SEQUENCE</scope>
</reference>
<feature type="transmembrane region" description="Helical" evidence="1">
    <location>
        <begin position="211"/>
        <end position="231"/>
    </location>
</feature>
<proteinExistence type="predicted"/>
<organism evidence="2 3">
    <name type="scientific">Euphydryas editha</name>
    <name type="common">Edith's checkerspot</name>
    <dbReference type="NCBI Taxonomy" id="104508"/>
    <lineage>
        <taxon>Eukaryota</taxon>
        <taxon>Metazoa</taxon>
        <taxon>Ecdysozoa</taxon>
        <taxon>Arthropoda</taxon>
        <taxon>Hexapoda</taxon>
        <taxon>Insecta</taxon>
        <taxon>Pterygota</taxon>
        <taxon>Neoptera</taxon>
        <taxon>Endopterygota</taxon>
        <taxon>Lepidoptera</taxon>
        <taxon>Glossata</taxon>
        <taxon>Ditrysia</taxon>
        <taxon>Papilionoidea</taxon>
        <taxon>Nymphalidae</taxon>
        <taxon>Nymphalinae</taxon>
        <taxon>Euphydryas</taxon>
    </lineage>
</organism>
<accession>A0AAU9UNT8</accession>
<keyword evidence="3" id="KW-1185">Reference proteome</keyword>
<keyword evidence="1" id="KW-1133">Transmembrane helix</keyword>